<proteinExistence type="predicted"/>
<keyword evidence="1" id="KW-0812">Transmembrane</keyword>
<accession>A0A2H4ZPD3</accession>
<feature type="transmembrane region" description="Helical" evidence="1">
    <location>
        <begin position="158"/>
        <end position="182"/>
    </location>
</feature>
<dbReference type="AlphaFoldDB" id="A0A2H4ZPD3"/>
<reference evidence="2" key="1">
    <citation type="submission" date="2017-10" db="EMBL/GenBank/DDBJ databases">
        <title>Paulinella longichromatophora chromatophore genome.</title>
        <authorList>
            <person name="Lhee D."/>
            <person name="Yoon H.S."/>
        </authorList>
    </citation>
    <scope>NUCLEOTIDE SEQUENCE</scope>
</reference>
<sequence>MKNLHLSNLTNLLMGLILLTLWFLLVGIAGVVLSRRWPNQKEWTRKLIHIGMGPVILIAWIAAIPRIISLGIGIVTTFGIFLNYKLQLVSVIEDINRHSYGTISYGLAVTTLLWLYWPNEPTSIVAGLMVMGFGDGFAGLLGSTFSSPSWKVWGQRKSVIGTFTMLSVSILVLLIISSFSPAHISYKQIVDLSIIATMLEQIAIIGLDNFIVPLVISYLWQICVPLVT</sequence>
<feature type="transmembrane region" description="Helical" evidence="1">
    <location>
        <begin position="202"/>
        <end position="227"/>
    </location>
</feature>
<feature type="transmembrane region" description="Helical" evidence="1">
    <location>
        <begin position="123"/>
        <end position="146"/>
    </location>
</feature>
<gene>
    <name evidence="2" type="ORF">PLO_384</name>
</gene>
<name>A0A2H4ZPD3_9EUKA</name>
<keyword evidence="1" id="KW-1133">Transmembrane helix</keyword>
<dbReference type="EMBL" id="MG264610">
    <property type="protein sequence ID" value="AUG32380.1"/>
    <property type="molecule type" value="Genomic_DNA"/>
</dbReference>
<dbReference type="PANTHER" id="PTHR31303:SF1">
    <property type="entry name" value="CTP-DEPENDENT DIACYLGLYCEROL KINASE 1"/>
    <property type="match status" value="1"/>
</dbReference>
<evidence type="ECO:0008006" key="3">
    <source>
        <dbReference type="Google" id="ProtNLM"/>
    </source>
</evidence>
<dbReference type="InterPro" id="IPR037997">
    <property type="entry name" value="Dgk1-like"/>
</dbReference>
<dbReference type="GO" id="GO:0004143">
    <property type="term" value="F:ATP-dependent diacylglycerol kinase activity"/>
    <property type="evidence" value="ECO:0007669"/>
    <property type="project" value="InterPro"/>
</dbReference>
<keyword evidence="2" id="KW-0934">Plastid</keyword>
<evidence type="ECO:0000313" key="2">
    <source>
        <dbReference type="EMBL" id="AUG32380.1"/>
    </source>
</evidence>
<protein>
    <recommendedName>
        <fullName evidence="3">Dolichol kinase</fullName>
    </recommendedName>
</protein>
<dbReference type="PANTHER" id="PTHR31303">
    <property type="entry name" value="CTP-DEPENDENT DIACYLGLYCEROL KINASE 1"/>
    <property type="match status" value="1"/>
</dbReference>
<evidence type="ECO:0000256" key="1">
    <source>
        <dbReference type="SAM" id="Phobius"/>
    </source>
</evidence>
<geneLocation type="plastid" evidence="2"/>
<organism evidence="2">
    <name type="scientific">Paulinella longichromatophora</name>
    <dbReference type="NCBI Taxonomy" id="1708747"/>
    <lineage>
        <taxon>Eukaryota</taxon>
        <taxon>Sar</taxon>
        <taxon>Rhizaria</taxon>
        <taxon>Cercozoa</taxon>
        <taxon>Imbricatea</taxon>
        <taxon>Silicofilosea</taxon>
        <taxon>Euglyphida</taxon>
        <taxon>Paulinellidae</taxon>
        <taxon>Paulinella</taxon>
    </lineage>
</organism>
<feature type="transmembrane region" description="Helical" evidence="1">
    <location>
        <begin position="98"/>
        <end position="117"/>
    </location>
</feature>
<feature type="transmembrane region" description="Helical" evidence="1">
    <location>
        <begin position="12"/>
        <end position="34"/>
    </location>
</feature>
<keyword evidence="1" id="KW-0472">Membrane</keyword>